<feature type="transmembrane region" description="Helical" evidence="1">
    <location>
        <begin position="64"/>
        <end position="83"/>
    </location>
</feature>
<evidence type="ECO:0000256" key="1">
    <source>
        <dbReference type="SAM" id="Phobius"/>
    </source>
</evidence>
<dbReference type="EMBL" id="JBHSXM010000001">
    <property type="protein sequence ID" value="MFC6837617.1"/>
    <property type="molecule type" value="Genomic_DNA"/>
</dbReference>
<feature type="transmembrane region" description="Helical" evidence="1">
    <location>
        <begin position="6"/>
        <end position="23"/>
    </location>
</feature>
<keyword evidence="1" id="KW-1133">Transmembrane helix</keyword>
<name>A0ABD5UGQ5_9EURY</name>
<evidence type="ECO:0000313" key="3">
    <source>
        <dbReference type="Proteomes" id="UP001596406"/>
    </source>
</evidence>
<sequence length="89" mass="9159">MVDLLPLSVVGAVALAAFFLVRTREARSTARNYGIALVLVATLFLFGEDLAASAGIALPAGVRVALSLANFACLGAALYFFVVRGGRSG</sequence>
<dbReference type="Proteomes" id="UP001596406">
    <property type="component" value="Unassembled WGS sequence"/>
</dbReference>
<comment type="caution">
    <text evidence="2">The sequence shown here is derived from an EMBL/GenBank/DDBJ whole genome shotgun (WGS) entry which is preliminary data.</text>
</comment>
<dbReference type="AlphaFoldDB" id="A0ABD5UGQ5"/>
<keyword evidence="1" id="KW-0472">Membrane</keyword>
<reference evidence="2 3" key="1">
    <citation type="journal article" date="2019" name="Int. J. Syst. Evol. Microbiol.">
        <title>The Global Catalogue of Microorganisms (GCM) 10K type strain sequencing project: providing services to taxonomists for standard genome sequencing and annotation.</title>
        <authorList>
            <consortium name="The Broad Institute Genomics Platform"/>
            <consortium name="The Broad Institute Genome Sequencing Center for Infectious Disease"/>
            <person name="Wu L."/>
            <person name="Ma J."/>
        </authorList>
    </citation>
    <scope>NUCLEOTIDE SEQUENCE [LARGE SCALE GENOMIC DNA]</scope>
    <source>
        <strain evidence="2 3">PSRA2</strain>
    </source>
</reference>
<evidence type="ECO:0000313" key="2">
    <source>
        <dbReference type="EMBL" id="MFC6837617.1"/>
    </source>
</evidence>
<keyword evidence="3" id="KW-1185">Reference proteome</keyword>
<protein>
    <submittedName>
        <fullName evidence="2">Uncharacterized protein</fullName>
    </submittedName>
</protein>
<dbReference type="RefSeq" id="WP_304449281.1">
    <property type="nucleotide sequence ID" value="NZ_JARRAH010000001.1"/>
</dbReference>
<proteinExistence type="predicted"/>
<keyword evidence="1" id="KW-0812">Transmembrane</keyword>
<feature type="transmembrane region" description="Helical" evidence="1">
    <location>
        <begin position="35"/>
        <end position="58"/>
    </location>
</feature>
<organism evidence="2 3">
    <name type="scientific">Halomarina ordinaria</name>
    <dbReference type="NCBI Taxonomy" id="3033939"/>
    <lineage>
        <taxon>Archaea</taxon>
        <taxon>Methanobacteriati</taxon>
        <taxon>Methanobacteriota</taxon>
        <taxon>Stenosarchaea group</taxon>
        <taxon>Halobacteria</taxon>
        <taxon>Halobacteriales</taxon>
        <taxon>Natronomonadaceae</taxon>
        <taxon>Halomarina</taxon>
    </lineage>
</organism>
<gene>
    <name evidence="2" type="ORF">ACFQHK_14060</name>
</gene>
<accession>A0ABD5UGQ5</accession>